<keyword evidence="2" id="KW-1185">Reference proteome</keyword>
<organism evidence="1 2">
    <name type="scientific">Gordonia phthalatica</name>
    <dbReference type="NCBI Taxonomy" id="1136941"/>
    <lineage>
        <taxon>Bacteria</taxon>
        <taxon>Bacillati</taxon>
        <taxon>Actinomycetota</taxon>
        <taxon>Actinomycetes</taxon>
        <taxon>Mycobacteriales</taxon>
        <taxon>Gordoniaceae</taxon>
        <taxon>Gordonia</taxon>
    </lineage>
</organism>
<dbReference type="PATRIC" id="fig|1136941.3.peg.3014"/>
<proteinExistence type="predicted"/>
<sequence length="116" mass="12414">MKEHTMPETIESEQQADRIQAAIDVPISMGPGFLNGDVAVKEMTDAMIAAVHSFQAEEEAAGRGMRPLGTRSVKLFPVLQELIACGGGFQAGRCDADCVARTMTSLVREFGDAEKA</sequence>
<gene>
    <name evidence="1" type="ORF">ACH46_14750</name>
</gene>
<dbReference type="Proteomes" id="UP000063789">
    <property type="component" value="Chromosome"/>
</dbReference>
<accession>A0A0N9NCV2</accession>
<reference evidence="1 2" key="2">
    <citation type="journal article" date="2017" name="Int. J. Syst. Evol. Microbiol.">
        <title>Gordonia phthalatica sp. nov., a di-n-butyl phthalate-degrading bacterium isolated from activated sludge.</title>
        <authorList>
            <person name="Jin D."/>
            <person name="Kong X."/>
            <person name="Jia M."/>
            <person name="Yu X."/>
            <person name="Wang X."/>
            <person name="Zhuang X."/>
            <person name="Deng Y."/>
            <person name="Bai Z."/>
        </authorList>
    </citation>
    <scope>NUCLEOTIDE SEQUENCE [LARGE SCALE GENOMIC DNA]</scope>
    <source>
        <strain evidence="1 2">QH-11</strain>
    </source>
</reference>
<name>A0A0N9NCV2_9ACTN</name>
<protein>
    <submittedName>
        <fullName evidence="1">Uncharacterized protein</fullName>
    </submittedName>
</protein>
<evidence type="ECO:0000313" key="1">
    <source>
        <dbReference type="EMBL" id="ALG85499.1"/>
    </source>
</evidence>
<dbReference type="KEGG" id="goq:ACH46_14750"/>
<dbReference type="AlphaFoldDB" id="A0A0N9NCV2"/>
<dbReference type="EMBL" id="CP011853">
    <property type="protein sequence ID" value="ALG85499.1"/>
    <property type="molecule type" value="Genomic_DNA"/>
</dbReference>
<reference evidence="2" key="1">
    <citation type="submission" date="2015-06" db="EMBL/GenBank/DDBJ databases">
        <title>Complete genome sequence and metabolic analysis of phthalate degradation pathway in Gordonia sp. QH-11.</title>
        <authorList>
            <person name="Jin D."/>
            <person name="Kong X."/>
            <person name="Bai Z."/>
        </authorList>
    </citation>
    <scope>NUCLEOTIDE SEQUENCE [LARGE SCALE GENOMIC DNA]</scope>
    <source>
        <strain evidence="2">QH-11</strain>
    </source>
</reference>
<evidence type="ECO:0000313" key="2">
    <source>
        <dbReference type="Proteomes" id="UP000063789"/>
    </source>
</evidence>